<evidence type="ECO:0000313" key="1">
    <source>
        <dbReference type="EMBL" id="PPQ66936.1"/>
    </source>
</evidence>
<dbReference type="EMBL" id="NHYE01005618">
    <property type="protein sequence ID" value="PPQ66936.1"/>
    <property type="molecule type" value="Genomic_DNA"/>
</dbReference>
<dbReference type="Proteomes" id="UP000284706">
    <property type="component" value="Unassembled WGS sequence"/>
</dbReference>
<sequence>MKYLFNHTLRLGGGFHALEVVDDQAFLNKRLALPAEYQREMSLGWGLSHLHLARGYTCIDVPVMMGATVIRAILVL</sequence>
<gene>
    <name evidence="1" type="ORF">CVT26_010024</name>
</gene>
<reference evidence="1 2" key="1">
    <citation type="journal article" date="2018" name="Evol. Lett.">
        <title>Horizontal gene cluster transfer increased hallucinogenic mushroom diversity.</title>
        <authorList>
            <person name="Reynolds H.T."/>
            <person name="Vijayakumar V."/>
            <person name="Gluck-Thaler E."/>
            <person name="Korotkin H.B."/>
            <person name="Matheny P.B."/>
            <person name="Slot J.C."/>
        </authorList>
    </citation>
    <scope>NUCLEOTIDE SEQUENCE [LARGE SCALE GENOMIC DNA]</scope>
    <source>
        <strain evidence="1 2">SRW20</strain>
    </source>
</reference>
<protein>
    <submittedName>
        <fullName evidence="1">Uncharacterized protein</fullName>
    </submittedName>
</protein>
<keyword evidence="2" id="KW-1185">Reference proteome</keyword>
<dbReference type="InParanoid" id="A0A409VL41"/>
<proteinExistence type="predicted"/>
<accession>A0A409VL41</accession>
<dbReference type="AlphaFoldDB" id="A0A409VL41"/>
<name>A0A409VL41_9AGAR</name>
<organism evidence="1 2">
    <name type="scientific">Gymnopilus dilepis</name>
    <dbReference type="NCBI Taxonomy" id="231916"/>
    <lineage>
        <taxon>Eukaryota</taxon>
        <taxon>Fungi</taxon>
        <taxon>Dikarya</taxon>
        <taxon>Basidiomycota</taxon>
        <taxon>Agaricomycotina</taxon>
        <taxon>Agaricomycetes</taxon>
        <taxon>Agaricomycetidae</taxon>
        <taxon>Agaricales</taxon>
        <taxon>Agaricineae</taxon>
        <taxon>Hymenogastraceae</taxon>
        <taxon>Gymnopilus</taxon>
    </lineage>
</organism>
<evidence type="ECO:0000313" key="2">
    <source>
        <dbReference type="Proteomes" id="UP000284706"/>
    </source>
</evidence>
<comment type="caution">
    <text evidence="1">The sequence shown here is derived from an EMBL/GenBank/DDBJ whole genome shotgun (WGS) entry which is preliminary data.</text>
</comment>